<comment type="caution">
    <text evidence="3">The sequence shown here is derived from an EMBL/GenBank/DDBJ whole genome shotgun (WGS) entry which is preliminary data.</text>
</comment>
<dbReference type="Proteomes" id="UP001597024">
    <property type="component" value="Unassembled WGS sequence"/>
</dbReference>
<dbReference type="CDD" id="cd00833">
    <property type="entry name" value="PKS"/>
    <property type="match status" value="1"/>
</dbReference>
<dbReference type="EMBL" id="JBHTHX010002775">
    <property type="protein sequence ID" value="MFD0890919.1"/>
    <property type="molecule type" value="Genomic_DNA"/>
</dbReference>
<dbReference type="SUPFAM" id="SSF53901">
    <property type="entry name" value="Thiolase-like"/>
    <property type="match status" value="1"/>
</dbReference>
<keyword evidence="4" id="KW-1185">Reference proteome</keyword>
<sequence>TGHRGGFLDHVDLFDAGFFGVSPREASAMDPQQRLVLELAWEALEDAGLPPATLAGTASGVFLGAMASDYATLVYRHGADAVTRHTLAGLTRGILANRVSYVLGLRGPSLTVDTAQSSALVAVHLACESLRSGESAVALAGGVNLNLVLESTVTADRFGGLSPDGRCFTFDARANGYARGEGGGLVVLKPLDRALADGDEVHAVILGSAVNNDGATSALTVPDATAQEEVVRLALGRAGVEGSAVQVVELHGTGTRV</sequence>
<dbReference type="InterPro" id="IPR014030">
    <property type="entry name" value="Ketoacyl_synth_N"/>
</dbReference>
<dbReference type="InterPro" id="IPR050091">
    <property type="entry name" value="PKS_NRPS_Biosynth_Enz"/>
</dbReference>
<name>A0ABW3E6V2_9ACTN</name>
<dbReference type="PANTHER" id="PTHR43775">
    <property type="entry name" value="FATTY ACID SYNTHASE"/>
    <property type="match status" value="1"/>
</dbReference>
<gene>
    <name evidence="3" type="ORF">ACFQ08_40770</name>
</gene>
<reference evidence="4" key="1">
    <citation type="journal article" date="2019" name="Int. J. Syst. Evol. Microbiol.">
        <title>The Global Catalogue of Microorganisms (GCM) 10K type strain sequencing project: providing services to taxonomists for standard genome sequencing and annotation.</title>
        <authorList>
            <consortium name="The Broad Institute Genomics Platform"/>
            <consortium name="The Broad Institute Genome Sequencing Center for Infectious Disease"/>
            <person name="Wu L."/>
            <person name="Ma J."/>
        </authorList>
    </citation>
    <scope>NUCLEOTIDE SEQUENCE [LARGE SCALE GENOMIC DNA]</scope>
    <source>
        <strain evidence="4">CCUG 62974</strain>
    </source>
</reference>
<protein>
    <submittedName>
        <fullName evidence="3">Polyketide synthase</fullName>
    </submittedName>
</protein>
<dbReference type="InterPro" id="IPR020841">
    <property type="entry name" value="PKS_Beta-ketoAc_synthase_dom"/>
</dbReference>
<dbReference type="PANTHER" id="PTHR43775:SF51">
    <property type="entry name" value="INACTIVE PHENOLPHTHIOCEROL SYNTHESIS POLYKETIDE SYNTHASE TYPE I PKS1-RELATED"/>
    <property type="match status" value="1"/>
</dbReference>
<feature type="non-terminal residue" evidence="3">
    <location>
        <position position="1"/>
    </location>
</feature>
<organism evidence="3 4">
    <name type="scientific">Streptosporangium algeriense</name>
    <dbReference type="NCBI Taxonomy" id="1682748"/>
    <lineage>
        <taxon>Bacteria</taxon>
        <taxon>Bacillati</taxon>
        <taxon>Actinomycetota</taxon>
        <taxon>Actinomycetes</taxon>
        <taxon>Streptosporangiales</taxon>
        <taxon>Streptosporangiaceae</taxon>
        <taxon>Streptosporangium</taxon>
    </lineage>
</organism>
<accession>A0ABW3E6V2</accession>
<evidence type="ECO:0000256" key="1">
    <source>
        <dbReference type="ARBA" id="ARBA00022679"/>
    </source>
</evidence>
<evidence type="ECO:0000259" key="2">
    <source>
        <dbReference type="PROSITE" id="PS52004"/>
    </source>
</evidence>
<dbReference type="InterPro" id="IPR014031">
    <property type="entry name" value="Ketoacyl_synth_C"/>
</dbReference>
<evidence type="ECO:0000313" key="4">
    <source>
        <dbReference type="Proteomes" id="UP001597024"/>
    </source>
</evidence>
<dbReference type="SMART" id="SM00825">
    <property type="entry name" value="PKS_KS"/>
    <property type="match status" value="1"/>
</dbReference>
<dbReference type="Gene3D" id="3.40.47.10">
    <property type="match status" value="1"/>
</dbReference>
<evidence type="ECO:0000313" key="3">
    <source>
        <dbReference type="EMBL" id="MFD0890919.1"/>
    </source>
</evidence>
<keyword evidence="1" id="KW-0808">Transferase</keyword>
<dbReference type="InterPro" id="IPR016039">
    <property type="entry name" value="Thiolase-like"/>
</dbReference>
<proteinExistence type="predicted"/>
<feature type="domain" description="Ketosynthase family 3 (KS3)" evidence="2">
    <location>
        <begin position="1"/>
        <end position="257"/>
    </location>
</feature>
<dbReference type="Pfam" id="PF02801">
    <property type="entry name" value="Ketoacyl-synt_C"/>
    <property type="match status" value="1"/>
</dbReference>
<feature type="non-terminal residue" evidence="3">
    <location>
        <position position="257"/>
    </location>
</feature>
<dbReference type="Pfam" id="PF00109">
    <property type="entry name" value="ketoacyl-synt"/>
    <property type="match status" value="1"/>
</dbReference>
<dbReference type="PROSITE" id="PS52004">
    <property type="entry name" value="KS3_2"/>
    <property type="match status" value="1"/>
</dbReference>